<organism evidence="2 3">
    <name type="scientific">Puccinia graminis f. sp. tritici</name>
    <dbReference type="NCBI Taxonomy" id="56615"/>
    <lineage>
        <taxon>Eukaryota</taxon>
        <taxon>Fungi</taxon>
        <taxon>Dikarya</taxon>
        <taxon>Basidiomycota</taxon>
        <taxon>Pucciniomycotina</taxon>
        <taxon>Pucciniomycetes</taxon>
        <taxon>Pucciniales</taxon>
        <taxon>Pucciniaceae</taxon>
        <taxon>Puccinia</taxon>
    </lineage>
</organism>
<evidence type="ECO:0000313" key="3">
    <source>
        <dbReference type="Proteomes" id="UP000324748"/>
    </source>
</evidence>
<feature type="region of interest" description="Disordered" evidence="1">
    <location>
        <begin position="1"/>
        <end position="86"/>
    </location>
</feature>
<name>A0A5B0LZX8_PUCGR</name>
<feature type="compositionally biased region" description="Basic and acidic residues" evidence="1">
    <location>
        <begin position="31"/>
        <end position="57"/>
    </location>
</feature>
<dbReference type="EMBL" id="VSWC01000183">
    <property type="protein sequence ID" value="KAA1069483.1"/>
    <property type="molecule type" value="Genomic_DNA"/>
</dbReference>
<feature type="compositionally biased region" description="Basic residues" evidence="1">
    <location>
        <begin position="18"/>
        <end position="30"/>
    </location>
</feature>
<reference evidence="2 3" key="1">
    <citation type="submission" date="2019-05" db="EMBL/GenBank/DDBJ databases">
        <title>Emergence of the Ug99 lineage of the wheat stem rust pathogen through somatic hybridization.</title>
        <authorList>
            <person name="Li F."/>
            <person name="Upadhyaya N.M."/>
            <person name="Sperschneider J."/>
            <person name="Matny O."/>
            <person name="Nguyen-Phuc H."/>
            <person name="Mago R."/>
            <person name="Raley C."/>
            <person name="Miller M.E."/>
            <person name="Silverstein K.A.T."/>
            <person name="Henningsen E."/>
            <person name="Hirsch C.D."/>
            <person name="Visser B."/>
            <person name="Pretorius Z.A."/>
            <person name="Steffenson B.J."/>
            <person name="Schwessinger B."/>
            <person name="Dodds P.N."/>
            <person name="Figueroa M."/>
        </authorList>
    </citation>
    <scope>NUCLEOTIDE SEQUENCE [LARGE SCALE GENOMIC DNA]</scope>
    <source>
        <strain evidence="2">21-0</strain>
    </source>
</reference>
<proteinExistence type="predicted"/>
<keyword evidence="3" id="KW-1185">Reference proteome</keyword>
<evidence type="ECO:0000256" key="1">
    <source>
        <dbReference type="SAM" id="MobiDB-lite"/>
    </source>
</evidence>
<accession>A0A5B0LZX8</accession>
<evidence type="ECO:0000313" key="2">
    <source>
        <dbReference type="EMBL" id="KAA1069483.1"/>
    </source>
</evidence>
<gene>
    <name evidence="2" type="ORF">PGT21_026243</name>
</gene>
<sequence length="232" mass="26426">MDIPQRSPSDTDDEPSRRQRARTDHRRRQQARTDQRRRQQARTDQRRRQQARTDHQASKLVNPFLDIDRPASDEELPAPETLDGTRPPAKLLTVALGAQVLTSGQLDMLAEFSHNIPQPEHTTIILSTLAAVLKRLNTLTQKQSPQNPLEPPTAANLSLAKQIRIFQFSPEAKEFLRQQARESMLQPDLEAYTEDTRNCRLFRMVLVSSHLPHSPYSPALTRSPTPPAVCHQ</sequence>
<dbReference type="Proteomes" id="UP000324748">
    <property type="component" value="Unassembled WGS sequence"/>
</dbReference>
<dbReference type="OrthoDB" id="10432332at2759"/>
<dbReference type="AlphaFoldDB" id="A0A5B0LZX8"/>
<comment type="caution">
    <text evidence="2">The sequence shown here is derived from an EMBL/GenBank/DDBJ whole genome shotgun (WGS) entry which is preliminary data.</text>
</comment>
<protein>
    <submittedName>
        <fullName evidence="2">Uncharacterized protein</fullName>
    </submittedName>
</protein>